<keyword evidence="2" id="KW-0472">Membrane</keyword>
<proteinExistence type="predicted"/>
<dbReference type="RefSeq" id="XP_040763315.1">
    <property type="nucleotide sequence ID" value="XM_040909115.1"/>
</dbReference>
<name>A0A165DT37_9APHY</name>
<evidence type="ECO:0000256" key="1">
    <source>
        <dbReference type="SAM" id="MobiDB-lite"/>
    </source>
</evidence>
<evidence type="ECO:0000256" key="2">
    <source>
        <dbReference type="SAM" id="Phobius"/>
    </source>
</evidence>
<keyword evidence="2" id="KW-1133">Transmembrane helix</keyword>
<evidence type="ECO:0000313" key="3">
    <source>
        <dbReference type="EMBL" id="KZT05575.1"/>
    </source>
</evidence>
<gene>
    <name evidence="3" type="ORF">LAESUDRAFT_726859</name>
</gene>
<keyword evidence="4" id="KW-1185">Reference proteome</keyword>
<evidence type="ECO:0000313" key="4">
    <source>
        <dbReference type="Proteomes" id="UP000076871"/>
    </source>
</evidence>
<feature type="compositionally biased region" description="Low complexity" evidence="1">
    <location>
        <begin position="26"/>
        <end position="40"/>
    </location>
</feature>
<dbReference type="GeneID" id="63826144"/>
<protein>
    <submittedName>
        <fullName evidence="3">Uncharacterized protein</fullName>
    </submittedName>
</protein>
<dbReference type="OrthoDB" id="2793297at2759"/>
<keyword evidence="2" id="KW-0812">Transmembrane</keyword>
<dbReference type="EMBL" id="KV427629">
    <property type="protein sequence ID" value="KZT05575.1"/>
    <property type="molecule type" value="Genomic_DNA"/>
</dbReference>
<feature type="region of interest" description="Disordered" evidence="1">
    <location>
        <begin position="120"/>
        <end position="158"/>
    </location>
</feature>
<accession>A0A165DT37</accession>
<sequence>MAIKTKTAVKADTDTVTINRSWAKVSPMRTSPNRSTSSPRKTPHCKTCQRPRTGHPRSGCPYADSPAPALDSSPRGTLGLTESLKALQIDPIDEKRERRRSGKVDFIFEADVLAASTSKPAAMVAPATKKPAVPPTSTTTDNSPSTRPSTPDADRPPHIAKACSLGRTLSQDEQRMFLDRARLTSEGSVVILKHPTDGISDLLAGAKTVGLAAEVIGSLGENSRLVAFGRDGELVSKVGHVGGSEKEAVDQACENEVKKGRFPALVVGGAGAVVGAVATWTGLAFS</sequence>
<organism evidence="3 4">
    <name type="scientific">Laetiporus sulphureus 93-53</name>
    <dbReference type="NCBI Taxonomy" id="1314785"/>
    <lineage>
        <taxon>Eukaryota</taxon>
        <taxon>Fungi</taxon>
        <taxon>Dikarya</taxon>
        <taxon>Basidiomycota</taxon>
        <taxon>Agaricomycotina</taxon>
        <taxon>Agaricomycetes</taxon>
        <taxon>Polyporales</taxon>
        <taxon>Laetiporus</taxon>
    </lineage>
</organism>
<dbReference type="Proteomes" id="UP000076871">
    <property type="component" value="Unassembled WGS sequence"/>
</dbReference>
<feature type="transmembrane region" description="Helical" evidence="2">
    <location>
        <begin position="264"/>
        <end position="285"/>
    </location>
</feature>
<dbReference type="AlphaFoldDB" id="A0A165DT37"/>
<reference evidence="3 4" key="1">
    <citation type="journal article" date="2016" name="Mol. Biol. Evol.">
        <title>Comparative Genomics of Early-Diverging Mushroom-Forming Fungi Provides Insights into the Origins of Lignocellulose Decay Capabilities.</title>
        <authorList>
            <person name="Nagy L.G."/>
            <person name="Riley R."/>
            <person name="Tritt A."/>
            <person name="Adam C."/>
            <person name="Daum C."/>
            <person name="Floudas D."/>
            <person name="Sun H."/>
            <person name="Yadav J.S."/>
            <person name="Pangilinan J."/>
            <person name="Larsson K.H."/>
            <person name="Matsuura K."/>
            <person name="Barry K."/>
            <person name="Labutti K."/>
            <person name="Kuo R."/>
            <person name="Ohm R.A."/>
            <person name="Bhattacharya S.S."/>
            <person name="Shirouzu T."/>
            <person name="Yoshinaga Y."/>
            <person name="Martin F.M."/>
            <person name="Grigoriev I.V."/>
            <person name="Hibbett D.S."/>
        </authorList>
    </citation>
    <scope>NUCLEOTIDE SEQUENCE [LARGE SCALE GENOMIC DNA]</scope>
    <source>
        <strain evidence="3 4">93-53</strain>
    </source>
</reference>
<dbReference type="InParanoid" id="A0A165DT37"/>
<feature type="region of interest" description="Disordered" evidence="1">
    <location>
        <begin position="20"/>
        <end position="79"/>
    </location>
</feature>
<feature type="compositionally biased region" description="Basic residues" evidence="1">
    <location>
        <begin position="41"/>
        <end position="55"/>
    </location>
</feature>
<feature type="compositionally biased region" description="Low complexity" evidence="1">
    <location>
        <begin position="120"/>
        <end position="151"/>
    </location>
</feature>